<keyword evidence="2" id="KW-0812">Transmembrane</keyword>
<dbReference type="Proteomes" id="UP001501475">
    <property type="component" value="Unassembled WGS sequence"/>
</dbReference>
<dbReference type="EMBL" id="BAAAPN010000035">
    <property type="protein sequence ID" value="GAA1755620.1"/>
    <property type="molecule type" value="Genomic_DNA"/>
</dbReference>
<evidence type="ECO:0000256" key="1">
    <source>
        <dbReference type="SAM" id="MobiDB-lite"/>
    </source>
</evidence>
<keyword evidence="2" id="KW-0472">Membrane</keyword>
<feature type="compositionally biased region" description="Low complexity" evidence="1">
    <location>
        <begin position="303"/>
        <end position="316"/>
    </location>
</feature>
<reference evidence="4" key="1">
    <citation type="journal article" date="2019" name="Int. J. Syst. Evol. Microbiol.">
        <title>The Global Catalogue of Microorganisms (GCM) 10K type strain sequencing project: providing services to taxonomists for standard genome sequencing and annotation.</title>
        <authorList>
            <consortium name="The Broad Institute Genomics Platform"/>
            <consortium name="The Broad Institute Genome Sequencing Center for Infectious Disease"/>
            <person name="Wu L."/>
            <person name="Ma J."/>
        </authorList>
    </citation>
    <scope>NUCLEOTIDE SEQUENCE [LARGE SCALE GENOMIC DNA]</scope>
    <source>
        <strain evidence="4">JCM 15591</strain>
    </source>
</reference>
<gene>
    <name evidence="3" type="ORF">GCM10009810_14250</name>
</gene>
<feature type="transmembrane region" description="Helical" evidence="2">
    <location>
        <begin position="192"/>
        <end position="209"/>
    </location>
</feature>
<organism evidence="3 4">
    <name type="scientific">Nostocoides vanveenii</name>
    <dbReference type="NCBI Taxonomy" id="330835"/>
    <lineage>
        <taxon>Bacteria</taxon>
        <taxon>Bacillati</taxon>
        <taxon>Actinomycetota</taxon>
        <taxon>Actinomycetes</taxon>
        <taxon>Micrococcales</taxon>
        <taxon>Intrasporangiaceae</taxon>
        <taxon>Nostocoides</taxon>
    </lineage>
</organism>
<feature type="compositionally biased region" description="Low complexity" evidence="1">
    <location>
        <begin position="235"/>
        <end position="281"/>
    </location>
</feature>
<feature type="compositionally biased region" description="Low complexity" evidence="1">
    <location>
        <begin position="99"/>
        <end position="109"/>
    </location>
</feature>
<keyword evidence="2" id="KW-1133">Transmembrane helix</keyword>
<proteinExistence type="predicted"/>
<feature type="region of interest" description="Disordered" evidence="1">
    <location>
        <begin position="74"/>
        <end position="93"/>
    </location>
</feature>
<evidence type="ECO:0000313" key="3">
    <source>
        <dbReference type="EMBL" id="GAA1755620.1"/>
    </source>
</evidence>
<dbReference type="RefSeq" id="WP_344064101.1">
    <property type="nucleotide sequence ID" value="NZ_BAAAPN010000035.1"/>
</dbReference>
<accession>A0ABP4WIN6</accession>
<evidence type="ECO:0000313" key="4">
    <source>
        <dbReference type="Proteomes" id="UP001501475"/>
    </source>
</evidence>
<comment type="caution">
    <text evidence="3">The sequence shown here is derived from an EMBL/GenBank/DDBJ whole genome shotgun (WGS) entry which is preliminary data.</text>
</comment>
<feature type="region of interest" description="Disordered" evidence="1">
    <location>
        <begin position="225"/>
        <end position="330"/>
    </location>
</feature>
<name>A0ABP4WIN6_9MICO</name>
<protein>
    <submittedName>
        <fullName evidence="3">Uncharacterized protein</fullName>
    </submittedName>
</protein>
<evidence type="ECO:0000256" key="2">
    <source>
        <dbReference type="SAM" id="Phobius"/>
    </source>
</evidence>
<keyword evidence="4" id="KW-1185">Reference proteome</keyword>
<feature type="transmembrane region" description="Helical" evidence="2">
    <location>
        <begin position="6"/>
        <end position="24"/>
    </location>
</feature>
<sequence>MQPSSVIFLVVIAIWAAYLVQHWVGRREHLATARTVDRFSESMRILDRGKGLPESDAPTVAAASSARVHRNALTVSRGGAEADPSDFTRGAGRRLADRVASTARSAASTENRDAATQSARQAGERARELGSRTVSSVSAATARATSKARASATAIDSKVPVFGRATRGVLVIGASVFTLVSALLASLGAVRWVWPVLGIVATGLAMWWLRRAVAAATAARRRGHAAGVSTVSGHAPAQRAADATRAGSAPAARRSRPAAGTAARPAAGMSARPAGRRPAAAGRGGSAVGASAPGRPVSTGPSAPTRRAPTTTDVTVSPEPAREAPEQSLVARGSGEVAADGGSAAYVAAAVFDIDDFSATAAHEAPVAADQAPGGWSPVPVPPPTYTLKAKATYPSAEVEETEDDVVSPYATVTDVTDYAAQRARLASG</sequence>
<feature type="region of interest" description="Disordered" evidence="1">
    <location>
        <begin position="99"/>
        <end position="133"/>
    </location>
</feature>
<feature type="transmembrane region" description="Helical" evidence="2">
    <location>
        <begin position="168"/>
        <end position="186"/>
    </location>
</feature>